<evidence type="ECO:0000313" key="7">
    <source>
        <dbReference type="EMBL" id="GJS79471.1"/>
    </source>
</evidence>
<keyword evidence="8" id="KW-1185">Reference proteome</keyword>
<feature type="transmembrane region" description="Helical" evidence="6">
    <location>
        <begin position="137"/>
        <end position="162"/>
    </location>
</feature>
<evidence type="ECO:0000256" key="1">
    <source>
        <dbReference type="ARBA" id="ARBA00004141"/>
    </source>
</evidence>
<feature type="transmembrane region" description="Helical" evidence="6">
    <location>
        <begin position="719"/>
        <end position="740"/>
    </location>
</feature>
<feature type="transmembrane region" description="Helical" evidence="6">
    <location>
        <begin position="1146"/>
        <end position="1176"/>
    </location>
</feature>
<feature type="transmembrane region" description="Helical" evidence="6">
    <location>
        <begin position="183"/>
        <end position="201"/>
    </location>
</feature>
<dbReference type="Proteomes" id="UP001151760">
    <property type="component" value="Unassembled WGS sequence"/>
</dbReference>
<evidence type="ECO:0000256" key="4">
    <source>
        <dbReference type="ARBA" id="ARBA00022989"/>
    </source>
</evidence>
<feature type="transmembrane region" description="Helical" evidence="6">
    <location>
        <begin position="107"/>
        <end position="131"/>
    </location>
</feature>
<dbReference type="InterPro" id="IPR002528">
    <property type="entry name" value="MATE_fam"/>
</dbReference>
<comment type="subcellular location">
    <subcellularLocation>
        <location evidence="1">Membrane</location>
        <topology evidence="1">Multi-pass membrane protein</topology>
    </subcellularLocation>
</comment>
<feature type="transmembrane region" description="Helical" evidence="6">
    <location>
        <begin position="305"/>
        <end position="325"/>
    </location>
</feature>
<organism evidence="7 8">
    <name type="scientific">Tanacetum coccineum</name>
    <dbReference type="NCBI Taxonomy" id="301880"/>
    <lineage>
        <taxon>Eukaryota</taxon>
        <taxon>Viridiplantae</taxon>
        <taxon>Streptophyta</taxon>
        <taxon>Embryophyta</taxon>
        <taxon>Tracheophyta</taxon>
        <taxon>Spermatophyta</taxon>
        <taxon>Magnoliopsida</taxon>
        <taxon>eudicotyledons</taxon>
        <taxon>Gunneridae</taxon>
        <taxon>Pentapetalae</taxon>
        <taxon>asterids</taxon>
        <taxon>campanulids</taxon>
        <taxon>Asterales</taxon>
        <taxon>Asteraceae</taxon>
        <taxon>Asteroideae</taxon>
        <taxon>Anthemideae</taxon>
        <taxon>Anthemidinae</taxon>
        <taxon>Tanacetum</taxon>
    </lineage>
</organism>
<feature type="transmembrane region" description="Helical" evidence="6">
    <location>
        <begin position="1220"/>
        <end position="1241"/>
    </location>
</feature>
<sequence length="1286" mass="139239">MVVVTVSQNLLRVASMSMVGHLGELELSGTAVATSLTNVTGFSLLFGMASALETLCGQAYGARQYQRLGSYTFGAIIALLPNFHFVDVHRQIANPSWPRPSHFSRSTLILPMLWSSIVVLVLHVPICWALVFKLGFGTAGAALAIGISYTLNVIFLGYYLYCSEACEKTRVTYSRDVFTSIKEFFRFAIPSAVMICLEWWSYEIVVLLSGLLPNPQLETSVLSICLTVGALHYFIPYSFGAAASTRVSNELGAGNPQAAKTSLVAASALGAVEVIIAITTLLCSRSVLGYAFGNEVELVDYVKDITLLLCFTIFADTIQAILSGVARGSGWQHIGAYINLGSYYLAGIPMALVLGFVVHLKGKGLWGGLIIGSIVQCILLTLVTCSTNWEKQVTKARERVASMSMVGHLGELELAGTAVATSLTNVTGFSLLFGMASALETLCGQAYGARQYQKLGAYTYGAIISLLLVCLPISILWTYIEKLLILLGQDPLISTEACKFSVWLIPALFPYAILQLITRYLLSQSLVLPMLWSSVVALVIHVPMCWSLVFRFGFGTAGAAIAIGISYTLNVSFLGIYMYHSKACEKTHVTSSGDVLTSIKEFFRFAIPSAVMICLEWWSYEIVVLLSGLLPNPQLETSVLSICLTVSVSHYFIPYSFGAAASTRVSNELGAGNPQAAKLALLVASTLGAVEVIIAITTLLCSRSVLGYAFGNDEELVDYVKDITLLLCFTMFTDTIQVILQGVARGTGWQHIGAYINLGSYYLAGIPMALILGFVVHLGGKGLWGGLITGSIMQCILLTLVTCSTNWEKQVTKARERFVVMEEGLLLTEKQPLEWKVAVTNEVKKTCYIALPMVVVTVSQNLLQVASMSMVGHLGELELAGTAVATSLTNVTGFSLLFGMASALETLCGQAYGAGQYQKLGAYTYGAIISLLLVCLPISFLWMYSEKLLILLGQDPLISIEACKFSVWLIPALFPYAILQLITRYLLSQSLVLPMLWSSVVALLIHVPTCWSLVFWFGFGTAGAALAIGISYTLNVIFLGIYMYQSKACEKTRVTCSGDVLTSIKEFFRLAIPSAVMICLEWWSYEIVVLLSGLLPNPQLETSVLSICLTVSMSHYFIPYSFGAAASTRISNELGAGNPQAAKTALLVASTLGAVEVIITITTLLCSRSVLGYAFGNDEELVDYVKDITLLLCFTMFSDTITAILQGVARGTGWQHIGAYINLGSYYLAGIPMALILGFVVHLRGKGLWGGLFTGSIMQCILLTLVTCSTNWEKQVSKFDPRIFGS</sequence>
<feature type="transmembrane region" description="Helical" evidence="6">
    <location>
        <begin position="1104"/>
        <end position="1125"/>
    </location>
</feature>
<feature type="transmembrane region" description="Helical" evidence="6">
    <location>
        <begin position="1247"/>
        <end position="1268"/>
    </location>
</feature>
<evidence type="ECO:0000313" key="8">
    <source>
        <dbReference type="Proteomes" id="UP001151760"/>
    </source>
</evidence>
<feature type="transmembrane region" description="Helical" evidence="6">
    <location>
        <begin position="639"/>
        <end position="658"/>
    </location>
</feature>
<feature type="transmembrane region" description="Helical" evidence="6">
    <location>
        <begin position="1024"/>
        <end position="1044"/>
    </location>
</feature>
<dbReference type="NCBIfam" id="TIGR00797">
    <property type="entry name" value="matE"/>
    <property type="match status" value="3"/>
</dbReference>
<dbReference type="InterPro" id="IPR045069">
    <property type="entry name" value="MATE_euk"/>
</dbReference>
<comment type="similarity">
    <text evidence="2 6">Belongs to the multi antimicrobial extrusion (MATE) (TC 2.A.66.1) family.</text>
</comment>
<comment type="caution">
    <text evidence="7">The sequence shown here is derived from an EMBL/GenBank/DDBJ whole genome shotgun (WGS) entry which is preliminary data.</text>
</comment>
<keyword evidence="4 6" id="KW-1133">Transmembrane helix</keyword>
<dbReference type="PANTHER" id="PTHR11206">
    <property type="entry name" value="MULTIDRUG RESISTANCE PROTEIN"/>
    <property type="match status" value="1"/>
</dbReference>
<protein>
    <recommendedName>
        <fullName evidence="6">Protein DETOXIFICATION</fullName>
    </recommendedName>
    <alternativeName>
        <fullName evidence="6">Multidrug and toxic compound extrusion protein</fullName>
    </alternativeName>
</protein>
<feature type="transmembrane region" description="Helical" evidence="6">
    <location>
        <begin position="752"/>
        <end position="776"/>
    </location>
</feature>
<dbReference type="Pfam" id="PF01554">
    <property type="entry name" value="MatE"/>
    <property type="match status" value="6"/>
</dbReference>
<feature type="transmembrane region" description="Helical" evidence="6">
    <location>
        <begin position="530"/>
        <end position="550"/>
    </location>
</feature>
<feature type="transmembrane region" description="Helical" evidence="6">
    <location>
        <begin position="263"/>
        <end position="293"/>
    </location>
</feature>
<feature type="transmembrane region" description="Helical" evidence="6">
    <location>
        <begin position="221"/>
        <end position="242"/>
    </location>
</feature>
<gene>
    <name evidence="7" type="ORF">Tco_0729352</name>
</gene>
<dbReference type="EMBL" id="BQNB010010600">
    <property type="protein sequence ID" value="GJS79471.1"/>
    <property type="molecule type" value="Genomic_DNA"/>
</dbReference>
<evidence type="ECO:0000256" key="2">
    <source>
        <dbReference type="ARBA" id="ARBA00010199"/>
    </source>
</evidence>
<feature type="transmembrane region" description="Helical" evidence="6">
    <location>
        <begin position="364"/>
        <end position="389"/>
    </location>
</feature>
<feature type="transmembrane region" description="Helical" evidence="6">
    <location>
        <begin position="679"/>
        <end position="699"/>
    </location>
</feature>
<evidence type="ECO:0000256" key="3">
    <source>
        <dbReference type="ARBA" id="ARBA00022692"/>
    </source>
</evidence>
<reference evidence="7" key="1">
    <citation type="journal article" date="2022" name="Int. J. Mol. Sci.">
        <title>Draft Genome of Tanacetum Coccineum: Genomic Comparison of Closely Related Tanacetum-Family Plants.</title>
        <authorList>
            <person name="Yamashiro T."/>
            <person name="Shiraishi A."/>
            <person name="Nakayama K."/>
            <person name="Satake H."/>
        </authorList>
    </citation>
    <scope>NUCLEOTIDE SEQUENCE</scope>
</reference>
<dbReference type="CDD" id="cd13132">
    <property type="entry name" value="MATE_eukaryotic"/>
    <property type="match status" value="3"/>
</dbReference>
<keyword evidence="3 6" id="KW-0812">Transmembrane</keyword>
<feature type="transmembrane region" description="Helical" evidence="6">
    <location>
        <begin position="1067"/>
        <end position="1084"/>
    </location>
</feature>
<feature type="transmembrane region" description="Helical" evidence="6">
    <location>
        <begin position="337"/>
        <end position="358"/>
    </location>
</feature>
<feature type="transmembrane region" description="Helical" evidence="6">
    <location>
        <begin position="457"/>
        <end position="480"/>
    </location>
</feature>
<evidence type="ECO:0000256" key="6">
    <source>
        <dbReference type="RuleBase" id="RU004914"/>
    </source>
</evidence>
<feature type="transmembrane region" description="Helical" evidence="6">
    <location>
        <begin position="601"/>
        <end position="619"/>
    </location>
</feature>
<feature type="transmembrane region" description="Helical" evidence="6">
    <location>
        <begin position="500"/>
        <end position="518"/>
    </location>
</feature>
<reference evidence="7" key="2">
    <citation type="submission" date="2022-01" db="EMBL/GenBank/DDBJ databases">
        <authorList>
            <person name="Yamashiro T."/>
            <person name="Shiraishi A."/>
            <person name="Satake H."/>
            <person name="Nakayama K."/>
        </authorList>
    </citation>
    <scope>NUCLEOTIDE SEQUENCE</scope>
</reference>
<accession>A0ABQ4YR09</accession>
<feature type="transmembrane region" description="Helical" evidence="6">
    <location>
        <begin position="995"/>
        <end position="1018"/>
    </location>
</feature>
<feature type="transmembrane region" description="Helical" evidence="6">
    <location>
        <begin position="922"/>
        <end position="945"/>
    </location>
</feature>
<feature type="transmembrane region" description="Helical" evidence="6">
    <location>
        <begin position="1188"/>
        <end position="1208"/>
    </location>
</feature>
<name>A0ABQ4YR09_9ASTR</name>
<evidence type="ECO:0000256" key="5">
    <source>
        <dbReference type="ARBA" id="ARBA00023136"/>
    </source>
</evidence>
<feature type="transmembrane region" description="Helical" evidence="6">
    <location>
        <begin position="965"/>
        <end position="983"/>
    </location>
</feature>
<feature type="transmembrane region" description="Helical" evidence="6">
    <location>
        <begin position="782"/>
        <end position="807"/>
    </location>
</feature>
<keyword evidence="5 6" id="KW-0472">Membrane</keyword>
<feature type="transmembrane region" description="Helical" evidence="6">
    <location>
        <begin position="556"/>
        <end position="580"/>
    </location>
</feature>
<proteinExistence type="inferred from homology"/>